<dbReference type="KEGG" id="agv:OJF2_31770"/>
<name>A0A5B9W207_9BACT</name>
<dbReference type="AlphaFoldDB" id="A0A5B9W207"/>
<keyword evidence="3" id="KW-1185">Reference proteome</keyword>
<dbReference type="EMBL" id="CP042997">
    <property type="protein sequence ID" value="QEH34636.1"/>
    <property type="molecule type" value="Genomic_DNA"/>
</dbReference>
<feature type="transmembrane region" description="Helical" evidence="1">
    <location>
        <begin position="6"/>
        <end position="26"/>
    </location>
</feature>
<evidence type="ECO:0000313" key="3">
    <source>
        <dbReference type="Proteomes" id="UP000324233"/>
    </source>
</evidence>
<keyword evidence="1" id="KW-1133">Transmembrane helix</keyword>
<organism evidence="2 3">
    <name type="scientific">Aquisphaera giovannonii</name>
    <dbReference type="NCBI Taxonomy" id="406548"/>
    <lineage>
        <taxon>Bacteria</taxon>
        <taxon>Pseudomonadati</taxon>
        <taxon>Planctomycetota</taxon>
        <taxon>Planctomycetia</taxon>
        <taxon>Isosphaerales</taxon>
        <taxon>Isosphaeraceae</taxon>
        <taxon>Aquisphaera</taxon>
    </lineage>
</organism>
<gene>
    <name evidence="2" type="ORF">OJF2_31770</name>
</gene>
<reference evidence="2 3" key="1">
    <citation type="submission" date="2019-08" db="EMBL/GenBank/DDBJ databases">
        <title>Deep-cultivation of Planctomycetes and their phenomic and genomic characterization uncovers novel biology.</title>
        <authorList>
            <person name="Wiegand S."/>
            <person name="Jogler M."/>
            <person name="Boedeker C."/>
            <person name="Pinto D."/>
            <person name="Vollmers J."/>
            <person name="Rivas-Marin E."/>
            <person name="Kohn T."/>
            <person name="Peeters S.H."/>
            <person name="Heuer A."/>
            <person name="Rast P."/>
            <person name="Oberbeckmann S."/>
            <person name="Bunk B."/>
            <person name="Jeske O."/>
            <person name="Meyerdierks A."/>
            <person name="Storesund J.E."/>
            <person name="Kallscheuer N."/>
            <person name="Luecker S."/>
            <person name="Lage O.M."/>
            <person name="Pohl T."/>
            <person name="Merkel B.J."/>
            <person name="Hornburger P."/>
            <person name="Mueller R.-W."/>
            <person name="Bruemmer F."/>
            <person name="Labrenz M."/>
            <person name="Spormann A.M."/>
            <person name="Op den Camp H."/>
            <person name="Overmann J."/>
            <person name="Amann R."/>
            <person name="Jetten M.S.M."/>
            <person name="Mascher T."/>
            <person name="Medema M.H."/>
            <person name="Devos D.P."/>
            <person name="Kaster A.-K."/>
            <person name="Ovreas L."/>
            <person name="Rohde M."/>
            <person name="Galperin M.Y."/>
            <person name="Jogler C."/>
        </authorList>
    </citation>
    <scope>NUCLEOTIDE SEQUENCE [LARGE SCALE GENOMIC DNA]</scope>
    <source>
        <strain evidence="2 3">OJF2</strain>
    </source>
</reference>
<dbReference type="RefSeq" id="WP_148594529.1">
    <property type="nucleotide sequence ID" value="NZ_CP042997.1"/>
</dbReference>
<feature type="transmembrane region" description="Helical" evidence="1">
    <location>
        <begin position="164"/>
        <end position="185"/>
    </location>
</feature>
<dbReference type="OrthoDB" id="675847at2"/>
<feature type="transmembrane region" description="Helical" evidence="1">
    <location>
        <begin position="72"/>
        <end position="88"/>
    </location>
</feature>
<protein>
    <submittedName>
        <fullName evidence="2">Uncharacterized protein</fullName>
    </submittedName>
</protein>
<evidence type="ECO:0000313" key="2">
    <source>
        <dbReference type="EMBL" id="QEH34636.1"/>
    </source>
</evidence>
<keyword evidence="1" id="KW-0812">Transmembrane</keyword>
<accession>A0A5B9W207</accession>
<sequence length="242" mass="25112">MSGSLSTSLLIGTTATVAALLPLGLARAARKGGLPRSLAPAVAAGMILWLTVAALLAESGALSAWAAVPPRWPLLPLTALATLLTLGLRPASRRLIAGVPPWQPVALQAFRVGVELAFWRLHAEGVAPIQVTFEGRNLDALVGLTAPVMAAGIASGRIGPRLTIAWNLFGLALLANAIATVATSAPGPIRLDWPGSPFVAIATWPVVWIPAFLAPVGIFLHVLSIRQSIARPGRSRISPETI</sequence>
<keyword evidence="1" id="KW-0472">Membrane</keyword>
<feature type="transmembrane region" description="Helical" evidence="1">
    <location>
        <begin position="205"/>
        <end position="225"/>
    </location>
</feature>
<dbReference type="Proteomes" id="UP000324233">
    <property type="component" value="Chromosome"/>
</dbReference>
<feature type="transmembrane region" description="Helical" evidence="1">
    <location>
        <begin position="38"/>
        <end position="57"/>
    </location>
</feature>
<proteinExistence type="predicted"/>
<evidence type="ECO:0000256" key="1">
    <source>
        <dbReference type="SAM" id="Phobius"/>
    </source>
</evidence>